<organism evidence="2 3">
    <name type="scientific">Ganoderma sinense ZZ0214-1</name>
    <dbReference type="NCBI Taxonomy" id="1077348"/>
    <lineage>
        <taxon>Eukaryota</taxon>
        <taxon>Fungi</taxon>
        <taxon>Dikarya</taxon>
        <taxon>Basidiomycota</taxon>
        <taxon>Agaricomycotina</taxon>
        <taxon>Agaricomycetes</taxon>
        <taxon>Polyporales</taxon>
        <taxon>Polyporaceae</taxon>
        <taxon>Ganoderma</taxon>
    </lineage>
</organism>
<protein>
    <submittedName>
        <fullName evidence="2">Uncharacterized protein</fullName>
    </submittedName>
</protein>
<sequence>MTCPRTTTPSPPGLGGRPNSLPTPVRPIRTATYTPTVSALSLSSMCRPGELYRHRRRLYHQLDFGWVQDGQPARFTLTVNPDHNNRLFAWFVHTQQQGNLERLHRFLQQTTPTAYLEYTRTGEYSCFIIESFLYCPHIHTSRRHAGSSA</sequence>
<gene>
    <name evidence="2" type="ORF">GSI_09903</name>
</gene>
<keyword evidence="3" id="KW-1185">Reference proteome</keyword>
<proteinExistence type="predicted"/>
<evidence type="ECO:0000313" key="2">
    <source>
        <dbReference type="EMBL" id="PIL27959.1"/>
    </source>
</evidence>
<evidence type="ECO:0000256" key="1">
    <source>
        <dbReference type="SAM" id="MobiDB-lite"/>
    </source>
</evidence>
<comment type="caution">
    <text evidence="2">The sequence shown here is derived from an EMBL/GenBank/DDBJ whole genome shotgun (WGS) entry which is preliminary data.</text>
</comment>
<evidence type="ECO:0000313" key="3">
    <source>
        <dbReference type="Proteomes" id="UP000230002"/>
    </source>
</evidence>
<feature type="region of interest" description="Disordered" evidence="1">
    <location>
        <begin position="1"/>
        <end position="25"/>
    </location>
</feature>
<dbReference type="Proteomes" id="UP000230002">
    <property type="component" value="Unassembled WGS sequence"/>
</dbReference>
<dbReference type="EMBL" id="AYKW01000031">
    <property type="protein sequence ID" value="PIL27959.1"/>
    <property type="molecule type" value="Genomic_DNA"/>
</dbReference>
<accession>A0A2G8S2F7</accession>
<name>A0A2G8S2F7_9APHY</name>
<reference evidence="2 3" key="1">
    <citation type="journal article" date="2015" name="Sci. Rep.">
        <title>Chromosome-level genome map provides insights into diverse defense mechanisms in the medicinal fungus Ganoderma sinense.</title>
        <authorList>
            <person name="Zhu Y."/>
            <person name="Xu J."/>
            <person name="Sun C."/>
            <person name="Zhou S."/>
            <person name="Xu H."/>
            <person name="Nelson D.R."/>
            <person name="Qian J."/>
            <person name="Song J."/>
            <person name="Luo H."/>
            <person name="Xiang L."/>
            <person name="Li Y."/>
            <person name="Xu Z."/>
            <person name="Ji A."/>
            <person name="Wang L."/>
            <person name="Lu S."/>
            <person name="Hayward A."/>
            <person name="Sun W."/>
            <person name="Li X."/>
            <person name="Schwartz D.C."/>
            <person name="Wang Y."/>
            <person name="Chen S."/>
        </authorList>
    </citation>
    <scope>NUCLEOTIDE SEQUENCE [LARGE SCALE GENOMIC DNA]</scope>
    <source>
        <strain evidence="2 3">ZZ0214-1</strain>
    </source>
</reference>
<dbReference type="AlphaFoldDB" id="A0A2G8S2F7"/>